<dbReference type="Pfam" id="PF06580">
    <property type="entry name" value="His_kinase"/>
    <property type="match status" value="1"/>
</dbReference>
<dbReference type="GO" id="GO:0016020">
    <property type="term" value="C:membrane"/>
    <property type="evidence" value="ECO:0007669"/>
    <property type="project" value="InterPro"/>
</dbReference>
<reference evidence="3 4" key="1">
    <citation type="submission" date="2016-12" db="EMBL/GenBank/DDBJ databases">
        <authorList>
            <person name="Song W.-J."/>
            <person name="Kurnit D.M."/>
        </authorList>
    </citation>
    <scope>NUCLEOTIDE SEQUENCE [LARGE SCALE GENOMIC DNA]</scope>
    <source>
        <strain evidence="3 4">DSM 19599</strain>
    </source>
</reference>
<evidence type="ECO:0000256" key="1">
    <source>
        <dbReference type="SAM" id="Phobius"/>
    </source>
</evidence>
<keyword evidence="1" id="KW-0472">Membrane</keyword>
<feature type="domain" description="Signal transduction histidine kinase internal region" evidence="2">
    <location>
        <begin position="173"/>
        <end position="251"/>
    </location>
</feature>
<keyword evidence="3" id="KW-0808">Transferase</keyword>
<keyword evidence="1" id="KW-1133">Transmembrane helix</keyword>
<dbReference type="AlphaFoldDB" id="A0A1M7ZPP4"/>
<accession>A0A1M7ZPP4</accession>
<evidence type="ECO:0000259" key="2">
    <source>
        <dbReference type="Pfam" id="PF06580"/>
    </source>
</evidence>
<dbReference type="Gene3D" id="3.30.565.10">
    <property type="entry name" value="Histidine kinase-like ATPase, C-terminal domain"/>
    <property type="match status" value="1"/>
</dbReference>
<dbReference type="EMBL" id="FRXO01000008">
    <property type="protein sequence ID" value="SHO66873.1"/>
    <property type="molecule type" value="Genomic_DNA"/>
</dbReference>
<evidence type="ECO:0000313" key="3">
    <source>
        <dbReference type="EMBL" id="SHO66873.1"/>
    </source>
</evidence>
<dbReference type="OrthoDB" id="2514702at2"/>
<dbReference type="InterPro" id="IPR010559">
    <property type="entry name" value="Sig_transdc_His_kin_internal"/>
</dbReference>
<feature type="transmembrane region" description="Helical" evidence="1">
    <location>
        <begin position="133"/>
        <end position="152"/>
    </location>
</feature>
<keyword evidence="1" id="KW-0812">Transmembrane</keyword>
<protein>
    <submittedName>
        <fullName evidence="3">Histidine kinase</fullName>
    </submittedName>
</protein>
<dbReference type="InterPro" id="IPR050640">
    <property type="entry name" value="Bact_2-comp_sensor_kinase"/>
</dbReference>
<gene>
    <name evidence="3" type="ORF">SAMN02745172_03533</name>
</gene>
<dbReference type="GO" id="GO:0000155">
    <property type="term" value="F:phosphorelay sensor kinase activity"/>
    <property type="evidence" value="ECO:0007669"/>
    <property type="project" value="InterPro"/>
</dbReference>
<sequence>MSPARKRSGSRPARLPLSERVLTVRFREANIAAWLFIASLGIITRTAFFGNLSDAVVVTVVLDTIGFLLTCLVHVLIRSRVPQPFPTLKLLPLIVIGAVLGGMIQMGAAEGLRSLSFAHGEFQRAFGGRHVPLLYYTSIFLGWALGYFWLTADVSARLERVRRSEAQSAAARAELQQLKVQLDPHFLFNALNTVTAEIPERPDVALEMTRRIAGYMRYCLDHKERSVCWLCDEIDAVRSYLRIQELRFDSHLTCTVDMDPQAEHVLVPHLILQGLVENAVKHGLRPATGAPLRINVSVRLDADRLMIVVTNPGRYAPGARPAGGLGLANLRRRLQLHYPDGHDLAIMQDGDLVSVRLVLRGAICFA</sequence>
<dbReference type="PANTHER" id="PTHR34220">
    <property type="entry name" value="SENSOR HISTIDINE KINASE YPDA"/>
    <property type="match status" value="1"/>
</dbReference>
<dbReference type="InterPro" id="IPR036890">
    <property type="entry name" value="HATPase_C_sf"/>
</dbReference>
<dbReference type="PANTHER" id="PTHR34220:SF7">
    <property type="entry name" value="SENSOR HISTIDINE KINASE YPDA"/>
    <property type="match status" value="1"/>
</dbReference>
<feature type="transmembrane region" description="Helical" evidence="1">
    <location>
        <begin position="55"/>
        <end position="77"/>
    </location>
</feature>
<evidence type="ECO:0000313" key="4">
    <source>
        <dbReference type="Proteomes" id="UP000186406"/>
    </source>
</evidence>
<proteinExistence type="predicted"/>
<dbReference type="Proteomes" id="UP000186406">
    <property type="component" value="Unassembled WGS sequence"/>
</dbReference>
<feature type="transmembrane region" description="Helical" evidence="1">
    <location>
        <begin position="31"/>
        <end position="49"/>
    </location>
</feature>
<dbReference type="SUPFAM" id="SSF55874">
    <property type="entry name" value="ATPase domain of HSP90 chaperone/DNA topoisomerase II/histidine kinase"/>
    <property type="match status" value="1"/>
</dbReference>
<organism evidence="3 4">
    <name type="scientific">Pseudoxanthobacter soli DSM 19599</name>
    <dbReference type="NCBI Taxonomy" id="1123029"/>
    <lineage>
        <taxon>Bacteria</taxon>
        <taxon>Pseudomonadati</taxon>
        <taxon>Pseudomonadota</taxon>
        <taxon>Alphaproteobacteria</taxon>
        <taxon>Hyphomicrobiales</taxon>
        <taxon>Segnochrobactraceae</taxon>
        <taxon>Pseudoxanthobacter</taxon>
    </lineage>
</organism>
<keyword evidence="4" id="KW-1185">Reference proteome</keyword>
<name>A0A1M7ZPP4_9HYPH</name>
<keyword evidence="3" id="KW-0418">Kinase</keyword>
<dbReference type="STRING" id="1123029.SAMN02745172_03533"/>
<feature type="transmembrane region" description="Helical" evidence="1">
    <location>
        <begin position="89"/>
        <end position="108"/>
    </location>
</feature>
<dbReference type="RefSeq" id="WP_073631144.1">
    <property type="nucleotide sequence ID" value="NZ_FRXO01000008.1"/>
</dbReference>